<dbReference type="Pfam" id="PF14833">
    <property type="entry name" value="NAD_binding_11"/>
    <property type="match status" value="1"/>
</dbReference>
<dbReference type="GO" id="GO:0005739">
    <property type="term" value="C:mitochondrion"/>
    <property type="evidence" value="ECO:0007669"/>
    <property type="project" value="TreeGrafter"/>
</dbReference>
<dbReference type="InterPro" id="IPR008927">
    <property type="entry name" value="6-PGluconate_DH-like_C_sf"/>
</dbReference>
<feature type="domain" description="3-hydroxyisobutyrate dehydrogenase-like NAD-binding" evidence="11">
    <location>
        <begin position="618"/>
        <end position="728"/>
    </location>
</feature>
<accession>A0A1E3BLQ5</accession>
<keyword evidence="4" id="KW-0101">Branched-chain amino acid catabolism</keyword>
<dbReference type="InterPro" id="IPR006115">
    <property type="entry name" value="6PGDH_NADP-bd"/>
</dbReference>
<protein>
    <recommendedName>
        <fullName evidence="3">3-hydroxyisobutyrate dehydrogenase</fullName>
        <ecNumber evidence="3">1.1.1.31</ecNumber>
    </recommendedName>
</protein>
<keyword evidence="5" id="KW-0560">Oxidoreductase</keyword>
<evidence type="ECO:0000256" key="1">
    <source>
        <dbReference type="ARBA" id="ARBA00005109"/>
    </source>
</evidence>
<evidence type="ECO:0000313" key="12">
    <source>
        <dbReference type="EMBL" id="ODM21890.1"/>
    </source>
</evidence>
<evidence type="ECO:0000256" key="4">
    <source>
        <dbReference type="ARBA" id="ARBA00022456"/>
    </source>
</evidence>
<organism evidence="12 13">
    <name type="scientific">Aspergillus cristatus</name>
    <name type="common">Chinese Fuzhuan brick tea-fermentation fungus</name>
    <name type="synonym">Eurotium cristatum</name>
    <dbReference type="NCBI Taxonomy" id="573508"/>
    <lineage>
        <taxon>Eukaryota</taxon>
        <taxon>Fungi</taxon>
        <taxon>Dikarya</taxon>
        <taxon>Ascomycota</taxon>
        <taxon>Pezizomycotina</taxon>
        <taxon>Eurotiomycetes</taxon>
        <taxon>Eurotiomycetidae</taxon>
        <taxon>Eurotiales</taxon>
        <taxon>Aspergillaceae</taxon>
        <taxon>Aspergillus</taxon>
        <taxon>Aspergillus subgen. Aspergillus</taxon>
    </lineage>
</organism>
<dbReference type="InterPro" id="IPR013328">
    <property type="entry name" value="6PGD_dom2"/>
</dbReference>
<dbReference type="InterPro" id="IPR036291">
    <property type="entry name" value="NAD(P)-bd_dom_sf"/>
</dbReference>
<evidence type="ECO:0000259" key="10">
    <source>
        <dbReference type="Pfam" id="PF12697"/>
    </source>
</evidence>
<name>A0A1E3BLQ5_ASPCR</name>
<dbReference type="GO" id="GO:0006574">
    <property type="term" value="P:L-valine catabolic process"/>
    <property type="evidence" value="ECO:0007669"/>
    <property type="project" value="TreeGrafter"/>
</dbReference>
<dbReference type="OrthoDB" id="408373at2759"/>
<dbReference type="InterPro" id="IPR029058">
    <property type="entry name" value="AB_hydrolase_fold"/>
</dbReference>
<dbReference type="Gene3D" id="1.10.1040.10">
    <property type="entry name" value="N-(1-d-carboxylethyl)-l-norvaline Dehydrogenase, domain 2"/>
    <property type="match status" value="1"/>
</dbReference>
<keyword evidence="13" id="KW-1185">Reference proteome</keyword>
<comment type="catalytic activity">
    <reaction evidence="7">
        <text>3-hydroxy-2-methylpropanoate + NAD(+) = 2-methyl-3-oxopropanoate + NADH + H(+)</text>
        <dbReference type="Rhea" id="RHEA:17681"/>
        <dbReference type="ChEBI" id="CHEBI:11805"/>
        <dbReference type="ChEBI" id="CHEBI:15378"/>
        <dbReference type="ChEBI" id="CHEBI:57540"/>
        <dbReference type="ChEBI" id="CHEBI:57700"/>
        <dbReference type="ChEBI" id="CHEBI:57945"/>
        <dbReference type="EC" id="1.1.1.31"/>
    </reaction>
</comment>
<dbReference type="SUPFAM" id="SSF53474">
    <property type="entry name" value="alpha/beta-Hydrolases"/>
    <property type="match status" value="1"/>
</dbReference>
<dbReference type="InterPro" id="IPR000073">
    <property type="entry name" value="AB_hydrolase_1"/>
</dbReference>
<evidence type="ECO:0000259" key="9">
    <source>
        <dbReference type="Pfam" id="PF03446"/>
    </source>
</evidence>
<dbReference type="Pfam" id="PF12697">
    <property type="entry name" value="Abhydrolase_6"/>
    <property type="match status" value="1"/>
</dbReference>
<dbReference type="SUPFAM" id="SSF51735">
    <property type="entry name" value="NAD(P)-binding Rossmann-fold domains"/>
    <property type="match status" value="1"/>
</dbReference>
<gene>
    <name evidence="12" type="ORF">SI65_02734</name>
</gene>
<feature type="compositionally biased region" description="Low complexity" evidence="8">
    <location>
        <begin position="415"/>
        <end position="428"/>
    </location>
</feature>
<dbReference type="GO" id="GO:0050661">
    <property type="term" value="F:NADP binding"/>
    <property type="evidence" value="ECO:0007669"/>
    <property type="project" value="InterPro"/>
</dbReference>
<sequence length="754" mass="82450">MSEHPWYNLPTQLGGILPEFNQAVNQDPQFLAFTNTSHISESVSFAIKSVGSGDAIIFTFNQGTGSARVGKYTHALFSLAALPGQLENLFKKNPAMPYQSFWALYGQNIRQEGVAVIGDQIAFANYAHVWRTMLDVLHGTYCGPNDVYVQPEQEADHLTGWYMFVQSKGWGRCKIFYESSGTGPCEIIFLHTAGSDSRQYHGVMNDARMRAQCTMYAFDLPSHGRSFPSPEYPAGLGLKKPILFGASMAGQACIAAAIRAEEVGVGGSIPLQGCERVEMQRERQDKSPLINSATFNPEWVYGPTASYHGDLDFYFNGWDGRGRVHTIDTKKCPIYFLAGEYDWSNTPEMSEDTANKIAGARLKRMPDLDHFPATENPAVFVPYLLEAIDYVRASKAEKELYIKENESPNFPNIPKVPQSKPQPQPQRQTTIQTHSMATSDFTQVGFIGLGAMGKHMAEQLAAKLPANARIHVFDISRAPVEELERKYPGKIVPSSSPRDVAENAKYILTMVHEGTHVKSVYLDQKTGITTVDLSGRIQIDCSTIDLATNLLVKQHLEQTHPRASFYDAPVSGGTLGAAKGTIAFFLGCAETDPLLQTLTQLLSLMGKQIIPCGAPSLGLAAKLCNNYLSGLIAIGSAEALNMGIRAGLDPRVLSSVFAAGTAQNATCEKFNPCPGVVADAPSSHGYQGGFKVQLMKKDFSLAVSLAQSVGARLELGERGLRTYEGGSKDKDCYDRDSRVVFRYIGGDEKWAAKL</sequence>
<evidence type="ECO:0000256" key="8">
    <source>
        <dbReference type="SAM" id="MobiDB-lite"/>
    </source>
</evidence>
<dbReference type="GO" id="GO:0008442">
    <property type="term" value="F:3-hydroxyisobutyrate dehydrogenase activity"/>
    <property type="evidence" value="ECO:0007669"/>
    <property type="project" value="UniProtKB-EC"/>
</dbReference>
<comment type="similarity">
    <text evidence="2">Belongs to the HIBADH-related family. 3-hydroxyisobutyrate dehydrogenase subfamily.</text>
</comment>
<evidence type="ECO:0000256" key="5">
    <source>
        <dbReference type="ARBA" id="ARBA00023002"/>
    </source>
</evidence>
<evidence type="ECO:0000313" key="13">
    <source>
        <dbReference type="Proteomes" id="UP000094569"/>
    </source>
</evidence>
<dbReference type="STRING" id="573508.A0A1E3BLQ5"/>
<dbReference type="Gene3D" id="3.40.50.1820">
    <property type="entry name" value="alpha/beta hydrolase"/>
    <property type="match status" value="1"/>
</dbReference>
<proteinExistence type="inferred from homology"/>
<evidence type="ECO:0000256" key="2">
    <source>
        <dbReference type="ARBA" id="ARBA00006013"/>
    </source>
</evidence>
<comment type="caution">
    <text evidence="12">The sequence shown here is derived from an EMBL/GenBank/DDBJ whole genome shotgun (WGS) entry which is preliminary data.</text>
</comment>
<evidence type="ECO:0000256" key="3">
    <source>
        <dbReference type="ARBA" id="ARBA00012991"/>
    </source>
</evidence>
<dbReference type="PANTHER" id="PTHR22981:SF81">
    <property type="entry name" value="DEHYDROGENASE, PUTATIVE-RELATED"/>
    <property type="match status" value="1"/>
</dbReference>
<dbReference type="Pfam" id="PF03446">
    <property type="entry name" value="NAD_binding_2"/>
    <property type="match status" value="1"/>
</dbReference>
<dbReference type="AlphaFoldDB" id="A0A1E3BLQ5"/>
<evidence type="ECO:0000259" key="11">
    <source>
        <dbReference type="Pfam" id="PF14833"/>
    </source>
</evidence>
<dbReference type="PANTHER" id="PTHR22981">
    <property type="entry name" value="3-HYDROXYISOBUTYRATE DEHYDROGENASE-RELATED"/>
    <property type="match status" value="1"/>
</dbReference>
<keyword evidence="6" id="KW-0520">NAD</keyword>
<dbReference type="EC" id="1.1.1.31" evidence="3"/>
<comment type="pathway">
    <text evidence="1">Amino-acid degradation; L-valine degradation.</text>
</comment>
<evidence type="ECO:0000256" key="7">
    <source>
        <dbReference type="ARBA" id="ARBA00049197"/>
    </source>
</evidence>
<dbReference type="GO" id="GO:0051287">
    <property type="term" value="F:NAD binding"/>
    <property type="evidence" value="ECO:0007669"/>
    <property type="project" value="InterPro"/>
</dbReference>
<dbReference type="EMBL" id="JXNT01000002">
    <property type="protein sequence ID" value="ODM21890.1"/>
    <property type="molecule type" value="Genomic_DNA"/>
</dbReference>
<evidence type="ECO:0000256" key="6">
    <source>
        <dbReference type="ARBA" id="ARBA00023027"/>
    </source>
</evidence>
<feature type="region of interest" description="Disordered" evidence="8">
    <location>
        <begin position="406"/>
        <end position="432"/>
    </location>
</feature>
<dbReference type="InterPro" id="IPR029154">
    <property type="entry name" value="HIBADH-like_NADP-bd"/>
</dbReference>
<feature type="domain" description="AB hydrolase-1" evidence="10">
    <location>
        <begin position="187"/>
        <end position="381"/>
    </location>
</feature>
<dbReference type="Proteomes" id="UP000094569">
    <property type="component" value="Unassembled WGS sequence"/>
</dbReference>
<feature type="domain" description="6-phosphogluconate dehydrogenase NADP-binding" evidence="9">
    <location>
        <begin position="443"/>
        <end position="612"/>
    </location>
</feature>
<dbReference type="FunFam" id="1.10.1040.10:FF:000006">
    <property type="entry name" value="3-hydroxyisobutyrate dehydrogenase"/>
    <property type="match status" value="1"/>
</dbReference>
<reference evidence="12 13" key="1">
    <citation type="journal article" date="2016" name="BMC Genomics">
        <title>Comparative genomic and transcriptomic analyses of the Fuzhuan brick tea-fermentation fungus Aspergillus cristatus.</title>
        <authorList>
            <person name="Ge Y."/>
            <person name="Wang Y."/>
            <person name="Liu Y."/>
            <person name="Tan Y."/>
            <person name="Ren X."/>
            <person name="Zhang X."/>
            <person name="Hyde K.D."/>
            <person name="Liu Y."/>
            <person name="Liu Z."/>
        </authorList>
    </citation>
    <scope>NUCLEOTIDE SEQUENCE [LARGE SCALE GENOMIC DNA]</scope>
    <source>
        <strain evidence="12 13">GZAAS20.1005</strain>
    </source>
</reference>
<dbReference type="SUPFAM" id="SSF48179">
    <property type="entry name" value="6-phosphogluconate dehydrogenase C-terminal domain-like"/>
    <property type="match status" value="1"/>
</dbReference>
<dbReference type="VEuPathDB" id="FungiDB:SI65_02734"/>
<dbReference type="Gene3D" id="3.40.50.720">
    <property type="entry name" value="NAD(P)-binding Rossmann-like Domain"/>
    <property type="match status" value="1"/>
</dbReference>